<feature type="compositionally biased region" description="Basic residues" evidence="7">
    <location>
        <begin position="151"/>
        <end position="165"/>
    </location>
</feature>
<dbReference type="Gene3D" id="2.30.30.30">
    <property type="match status" value="1"/>
</dbReference>
<dbReference type="InterPro" id="IPR002048">
    <property type="entry name" value="EF_hand_dom"/>
</dbReference>
<keyword evidence="2" id="KW-0689">Ribosomal protein</keyword>
<dbReference type="GO" id="GO:0000027">
    <property type="term" value="P:ribosomal large subunit assembly"/>
    <property type="evidence" value="ECO:0007669"/>
    <property type="project" value="TreeGrafter"/>
</dbReference>
<evidence type="ECO:0000256" key="3">
    <source>
        <dbReference type="ARBA" id="ARBA00023274"/>
    </source>
</evidence>
<evidence type="ECO:0000313" key="10">
    <source>
        <dbReference type="Proteomes" id="UP001497525"/>
    </source>
</evidence>
<feature type="compositionally biased region" description="Basic and acidic residues" evidence="7">
    <location>
        <begin position="750"/>
        <end position="761"/>
    </location>
</feature>
<evidence type="ECO:0000256" key="7">
    <source>
        <dbReference type="SAM" id="MobiDB-lite"/>
    </source>
</evidence>
<feature type="region of interest" description="Disordered" evidence="7">
    <location>
        <begin position="341"/>
        <end position="766"/>
    </location>
</feature>
<feature type="domain" description="EF-hand" evidence="8">
    <location>
        <begin position="1"/>
        <end position="34"/>
    </location>
</feature>
<dbReference type="EMBL" id="CAXLJL010000001">
    <property type="protein sequence ID" value="CAL5129240.1"/>
    <property type="molecule type" value="Genomic_DNA"/>
</dbReference>
<name>A0AAV2SYE2_CALDB</name>
<feature type="compositionally biased region" description="Basic and acidic residues" evidence="7">
    <location>
        <begin position="516"/>
        <end position="544"/>
    </location>
</feature>
<dbReference type="PROSITE" id="PS50222">
    <property type="entry name" value="EF_HAND_2"/>
    <property type="match status" value="1"/>
</dbReference>
<feature type="compositionally biased region" description="Basic residues" evidence="7">
    <location>
        <begin position="659"/>
        <end position="668"/>
    </location>
</feature>
<reference evidence="9" key="1">
    <citation type="submission" date="2024-06" db="EMBL/GenBank/DDBJ databases">
        <authorList>
            <person name="Liu X."/>
            <person name="Lenzi L."/>
            <person name="Haldenby T S."/>
            <person name="Uol C."/>
        </authorList>
    </citation>
    <scope>NUCLEOTIDE SEQUENCE</scope>
</reference>
<comment type="subunit">
    <text evidence="6">Component of the large ribosomal subunit. May bind IPO9 with low affinity.</text>
</comment>
<dbReference type="InterPro" id="IPR000915">
    <property type="entry name" value="60S_ribosomal_eL6"/>
</dbReference>
<feature type="compositionally biased region" description="Basic and acidic residues" evidence="7">
    <location>
        <begin position="84"/>
        <end position="104"/>
    </location>
</feature>
<dbReference type="SUPFAM" id="SSF50104">
    <property type="entry name" value="Translation proteins SH3-like domain"/>
    <property type="match status" value="1"/>
</dbReference>
<dbReference type="GO" id="GO:0005509">
    <property type="term" value="F:calcium ion binding"/>
    <property type="evidence" value="ECO:0007669"/>
    <property type="project" value="InterPro"/>
</dbReference>
<dbReference type="PANTHER" id="PTHR10715:SF0">
    <property type="entry name" value="LARGE RIBOSOMAL SUBUNIT PROTEIN EL6"/>
    <property type="match status" value="1"/>
</dbReference>
<organism evidence="9 10">
    <name type="scientific">Calicophoron daubneyi</name>
    <name type="common">Rumen fluke</name>
    <name type="synonym">Paramphistomum daubneyi</name>
    <dbReference type="NCBI Taxonomy" id="300641"/>
    <lineage>
        <taxon>Eukaryota</taxon>
        <taxon>Metazoa</taxon>
        <taxon>Spiralia</taxon>
        <taxon>Lophotrochozoa</taxon>
        <taxon>Platyhelminthes</taxon>
        <taxon>Trematoda</taxon>
        <taxon>Digenea</taxon>
        <taxon>Plagiorchiida</taxon>
        <taxon>Pronocephalata</taxon>
        <taxon>Paramphistomoidea</taxon>
        <taxon>Paramphistomidae</taxon>
        <taxon>Calicophoron</taxon>
    </lineage>
</organism>
<dbReference type="GO" id="GO:0022625">
    <property type="term" value="C:cytosolic large ribosomal subunit"/>
    <property type="evidence" value="ECO:0007669"/>
    <property type="project" value="TreeGrafter"/>
</dbReference>
<proteinExistence type="inferred from homology"/>
<keyword evidence="3" id="KW-0687">Ribonucleoprotein</keyword>
<evidence type="ECO:0000256" key="2">
    <source>
        <dbReference type="ARBA" id="ARBA00022980"/>
    </source>
</evidence>
<evidence type="ECO:0000313" key="9">
    <source>
        <dbReference type="EMBL" id="CAL5129240.1"/>
    </source>
</evidence>
<feature type="compositionally biased region" description="Basic and acidic residues" evidence="7">
    <location>
        <begin position="166"/>
        <end position="183"/>
    </location>
</feature>
<dbReference type="InterPro" id="IPR041997">
    <property type="entry name" value="Ribosomal_eL6_KOW"/>
</dbReference>
<feature type="compositionally biased region" description="Basic and acidic residues" evidence="7">
    <location>
        <begin position="580"/>
        <end position="614"/>
    </location>
</feature>
<dbReference type="SUPFAM" id="SSF47473">
    <property type="entry name" value="EF-hand"/>
    <property type="match status" value="1"/>
</dbReference>
<gene>
    <name evidence="9" type="ORF">CDAUBV1_LOCUS185</name>
</gene>
<feature type="compositionally biased region" description="Basic and acidic residues" evidence="7">
    <location>
        <begin position="685"/>
        <end position="704"/>
    </location>
</feature>
<dbReference type="AlphaFoldDB" id="A0AAV2SYE2"/>
<dbReference type="Pfam" id="PF01159">
    <property type="entry name" value="Ribosomal_L6e"/>
    <property type="match status" value="1"/>
</dbReference>
<evidence type="ECO:0000259" key="8">
    <source>
        <dbReference type="PROSITE" id="PS50222"/>
    </source>
</evidence>
<dbReference type="InterPro" id="IPR011992">
    <property type="entry name" value="EF-hand-dom_pair"/>
</dbReference>
<protein>
    <recommendedName>
        <fullName evidence="4">Large ribosomal subunit protein eL6</fullName>
    </recommendedName>
    <alternativeName>
        <fullName evidence="5">60S ribosomal protein L6</fullName>
    </alternativeName>
</protein>
<dbReference type="InterPro" id="IPR008991">
    <property type="entry name" value="Translation_prot_SH3-like_sf"/>
</dbReference>
<dbReference type="Proteomes" id="UP001497525">
    <property type="component" value="Unassembled WGS sequence"/>
</dbReference>
<dbReference type="InterPro" id="IPR014722">
    <property type="entry name" value="Rib_uL2_dom2"/>
</dbReference>
<evidence type="ECO:0000256" key="1">
    <source>
        <dbReference type="ARBA" id="ARBA00010592"/>
    </source>
</evidence>
<evidence type="ECO:0000256" key="5">
    <source>
        <dbReference type="ARBA" id="ARBA00035351"/>
    </source>
</evidence>
<feature type="compositionally biased region" description="Polar residues" evidence="7">
    <location>
        <begin position="490"/>
        <end position="501"/>
    </location>
</feature>
<evidence type="ECO:0000256" key="4">
    <source>
        <dbReference type="ARBA" id="ARBA00035233"/>
    </source>
</evidence>
<feature type="region of interest" description="Disordered" evidence="7">
    <location>
        <begin position="70"/>
        <end position="258"/>
    </location>
</feature>
<accession>A0AAV2SYE2</accession>
<feature type="compositionally biased region" description="Basic and acidic residues" evidence="7">
    <location>
        <begin position="426"/>
        <end position="454"/>
    </location>
</feature>
<evidence type="ECO:0000256" key="6">
    <source>
        <dbReference type="ARBA" id="ARBA00046388"/>
    </source>
</evidence>
<dbReference type="Pfam" id="PF13499">
    <property type="entry name" value="EF-hand_7"/>
    <property type="match status" value="1"/>
</dbReference>
<feature type="compositionally biased region" description="Basic and acidic residues" evidence="7">
    <location>
        <begin position="726"/>
        <end position="738"/>
    </location>
</feature>
<feature type="compositionally biased region" description="Basic and acidic residues" evidence="7">
    <location>
        <begin position="624"/>
        <end position="657"/>
    </location>
</feature>
<dbReference type="Gene3D" id="1.10.238.10">
    <property type="entry name" value="EF-hand"/>
    <property type="match status" value="1"/>
</dbReference>
<dbReference type="GO" id="GO:0002181">
    <property type="term" value="P:cytoplasmic translation"/>
    <property type="evidence" value="ECO:0007669"/>
    <property type="project" value="TreeGrafter"/>
</dbReference>
<feature type="compositionally biased region" description="Basic and acidic residues" evidence="7">
    <location>
        <begin position="233"/>
        <end position="244"/>
    </location>
</feature>
<dbReference type="GO" id="GO:0003723">
    <property type="term" value="F:RNA binding"/>
    <property type="evidence" value="ECO:0007669"/>
    <property type="project" value="TreeGrafter"/>
</dbReference>
<comment type="caution">
    <text evidence="9">The sequence shown here is derived from an EMBL/GenBank/DDBJ whole genome shotgun (WGS) entry which is preliminary data.</text>
</comment>
<dbReference type="CDD" id="cd13156">
    <property type="entry name" value="KOW_RPL6"/>
    <property type="match status" value="1"/>
</dbReference>
<sequence>MAEFKKCFLAIDTENTGVITVEDLRSYMIRNNYKDAFVTKWIKLFDPHNSGVITFDTYCRTLGLIPRRHELPKAEQTSEISSGSDEKQATVTETKKSEESEHVKVAKPSVSQALKTPEPSPPPIAPEVGTEVTATAVGDSEPSESKIPKEKHPKSKKSHRTRSRHSKSEGSEHGEQSPTDVDKAFPAQSANGDKGEPTVVVEEEISAVAAQKPESESMISMDVDSNVPGAVGAEEKEKDVELKQAHQRTPTPQSSVESGEDYYIVHAEEVEHVNTDAVPVIHFEKTTVQHGSRSEEVPQRTNEATAVLTFEPIIQTAESSVSIEAPSIDAGVSAKLVPDTLHPQEEIPLKGDKPEIEGSKKSRKERRKPAPADAVDQTDKKAEKKKGKPITFEVEITKIIPQTKEPTVAPDTVSSGVGMKSPTEVDQDHKDTENVHVHEELVEPKKEKHEVESHKKSKKPPQQKEQVKSKAKAQGHEIETVEPTEAMSVSLGSTLPSTGQPSMPEAVEENITKLVAEPKAELPKKGEKPAEPKKTVKTKDKPPKTDVTATKSVPSGSSVEETKDMTEPVLPQRPAKTKAPKKEEVEKPKEFPSEPPKAGKKEPRQQKVVEKPETTVKAAVKEVGLGKKQAEPKPKKAVKEVAEKEGPAKPSAEEPGKVKSSRAKKRLHGTTEEDKASGLHKPKSKGAEKQKPVDGDAHPEESDRKKRRRAFRKERMGKDRRKRVREPKPPGEEKEPGTEKGPSPRKRVKKELDQPKRDGRFPRAFMVQPDPSYAENRRELAIRHHRYLVRKEMDRKEHIERKPKRRLKIVERWRVRESLRTRGVIVILLAGRHRGKRVVCLGRQGSSGLLLVTGPYQYNGCPLRRVHPKMVIATKTRIKLGKFVLPKRIHRKDYFARTHPNKHQKLDDAALLSADSDKKLEYKPDEKRIEDQKVIDEAVCKAIKAHEEPAMLVRYLKSLFSLGKHDRPHSMVF</sequence>
<comment type="similarity">
    <text evidence="1">Belongs to the eukaryotic ribosomal protein eL6 family.</text>
</comment>
<dbReference type="GO" id="GO:0003735">
    <property type="term" value="F:structural constituent of ribosome"/>
    <property type="evidence" value="ECO:0007669"/>
    <property type="project" value="InterPro"/>
</dbReference>
<feature type="compositionally biased region" description="Polar residues" evidence="7">
    <location>
        <begin position="247"/>
        <end position="257"/>
    </location>
</feature>
<feature type="compositionally biased region" description="Basic and acidic residues" evidence="7">
    <location>
        <begin position="342"/>
        <end position="360"/>
    </location>
</feature>
<dbReference type="PANTHER" id="PTHR10715">
    <property type="entry name" value="60S RIBOSOMAL PROTEIN L6"/>
    <property type="match status" value="1"/>
</dbReference>